<keyword evidence="2" id="KW-0813">Transport</keyword>
<comment type="subcellular location">
    <subcellularLocation>
        <location evidence="1">Membrane</location>
        <topology evidence="1">Multi-pass membrane protein</topology>
    </subcellularLocation>
</comment>
<feature type="transmembrane region" description="Helical" evidence="6">
    <location>
        <begin position="193"/>
        <end position="214"/>
    </location>
</feature>
<dbReference type="Proteomes" id="UP000661012">
    <property type="component" value="Unassembled WGS sequence"/>
</dbReference>
<dbReference type="OrthoDB" id="2412976at2"/>
<dbReference type="SUPFAM" id="SSF103473">
    <property type="entry name" value="MFS general substrate transporter"/>
    <property type="match status" value="1"/>
</dbReference>
<dbReference type="InterPro" id="IPR011701">
    <property type="entry name" value="MFS"/>
</dbReference>
<feature type="transmembrane region" description="Helical" evidence="6">
    <location>
        <begin position="353"/>
        <end position="379"/>
    </location>
</feature>
<feature type="transmembrane region" description="Helical" evidence="6">
    <location>
        <begin position="226"/>
        <end position="244"/>
    </location>
</feature>
<dbReference type="Pfam" id="PF07690">
    <property type="entry name" value="MFS_1"/>
    <property type="match status" value="1"/>
</dbReference>
<evidence type="ECO:0000259" key="7">
    <source>
        <dbReference type="PROSITE" id="PS50850"/>
    </source>
</evidence>
<feature type="transmembrane region" description="Helical" evidence="6">
    <location>
        <begin position="299"/>
        <end position="317"/>
    </location>
</feature>
<evidence type="ECO:0000313" key="11">
    <source>
        <dbReference type="Proteomes" id="UP000661012"/>
    </source>
</evidence>
<keyword evidence="5 6" id="KW-0472">Membrane</keyword>
<dbReference type="InterPro" id="IPR036259">
    <property type="entry name" value="MFS_trans_sf"/>
</dbReference>
<comment type="caution">
    <text evidence="9">The sequence shown here is derived from an EMBL/GenBank/DDBJ whole genome shotgun (WGS) entry which is preliminary data.</text>
</comment>
<dbReference type="Gene3D" id="1.20.1720.10">
    <property type="entry name" value="Multidrug resistance protein D"/>
    <property type="match status" value="1"/>
</dbReference>
<keyword evidence="3 6" id="KW-0812">Transmembrane</keyword>
<dbReference type="PANTHER" id="PTHR42718:SF9">
    <property type="entry name" value="MAJOR FACILITATOR SUPERFAMILY MULTIDRUG TRANSPORTER MFSC"/>
    <property type="match status" value="1"/>
</dbReference>
<dbReference type="CDD" id="cd17321">
    <property type="entry name" value="MFS_MMR_MDR_like"/>
    <property type="match status" value="1"/>
</dbReference>
<feature type="transmembrane region" description="Helical" evidence="6">
    <location>
        <begin position="12"/>
        <end position="31"/>
    </location>
</feature>
<dbReference type="PANTHER" id="PTHR42718">
    <property type="entry name" value="MAJOR FACILITATOR SUPERFAMILY MULTIDRUG TRANSPORTER MFSC"/>
    <property type="match status" value="1"/>
</dbReference>
<dbReference type="EMBL" id="QGAC01000010">
    <property type="protein sequence ID" value="TKJ90055.1"/>
    <property type="molecule type" value="Genomic_DNA"/>
</dbReference>
<sequence>MRLSRHHAALAAAYLGTFLASLDISIVNVALPTMQSALRTDIAGLQWVVNAYAVCLSAFMLSAGPLADRYGHKRAWVSGVVLFTCGSLLCGIAPDLAVLLTGRAIQGVSAALLISGAMPILTHAFPDPRQRAHAIGGWSAFSALALILGPLLGGVLLQWLGWQSIFLVNIPLCLVAVAAGLWGIPERKFPDHAALDTTGQLLGILSLGALAWGMIEAGKYGFSGRLPLMILAVAAVGFILFALVEKRTPRPLLPLALLREPAFVCVNLASFILGFSYYSCLFFFSIFLQQIQGWAPAEAGLRMLPLFAVTGLVSLLFGRISARLPMRGLMVAGYGIAGLSMVAMALLHAQSAYWLVGTLFALLGAGAGLAVPGIGMLVMGMAPTEQAGSVSAMMNALRQAGMTIGIALLGTLMSGQAIRTLTASLNGSGIDDAAQIAHQAVTRHLTSPAVTDFSARYTTAMESGFHLAMLCAGAACFVAMALLFRLQPVTECRASISRDSA</sequence>
<dbReference type="AlphaFoldDB" id="A0A4U3FB75"/>
<reference evidence="8 11" key="2">
    <citation type="journal article" date="2020" name="FEMS Microbiol. Ecol.">
        <title>Temporal dynamics of bacterial communities during seed development and maturation.</title>
        <authorList>
            <person name="Chesneau G."/>
            <person name="Torres-Cortes G."/>
            <person name="Briand M."/>
            <person name="Darrasse A."/>
            <person name="Preveaux A."/>
            <person name="Marais C."/>
            <person name="Jacques M.A."/>
            <person name="Shade A."/>
            <person name="Barret M."/>
        </authorList>
    </citation>
    <scope>NUCLEOTIDE SEQUENCE [LARGE SCALE GENOMIC DNA]</scope>
    <source>
        <strain evidence="8 11">CFBP13732</strain>
    </source>
</reference>
<proteinExistence type="predicted"/>
<evidence type="ECO:0000313" key="9">
    <source>
        <dbReference type="EMBL" id="TKJ90055.1"/>
    </source>
</evidence>
<protein>
    <submittedName>
        <fullName evidence="9">MFS transporter</fullName>
    </submittedName>
</protein>
<dbReference type="GO" id="GO:0022857">
    <property type="term" value="F:transmembrane transporter activity"/>
    <property type="evidence" value="ECO:0007669"/>
    <property type="project" value="InterPro"/>
</dbReference>
<feature type="domain" description="Major facilitator superfamily (MFS) profile" evidence="7">
    <location>
        <begin position="9"/>
        <end position="491"/>
    </location>
</feature>
<evidence type="ECO:0000313" key="8">
    <source>
        <dbReference type="EMBL" id="MBD8108976.1"/>
    </source>
</evidence>
<feature type="transmembrane region" description="Helical" evidence="6">
    <location>
        <begin position="264"/>
        <end position="287"/>
    </location>
</feature>
<feature type="transmembrane region" description="Helical" evidence="6">
    <location>
        <begin position="165"/>
        <end position="184"/>
    </location>
</feature>
<evidence type="ECO:0000313" key="10">
    <source>
        <dbReference type="Proteomes" id="UP000306393"/>
    </source>
</evidence>
<name>A0A4U3FB75_9GAMM</name>
<reference evidence="9 10" key="1">
    <citation type="journal article" date="2019" name="Sci. Rep.">
        <title>Differences in resource use lead to coexistence of seed-transmitted microbial populations.</title>
        <authorList>
            <person name="Torres-Cortes G."/>
            <person name="Garcia B.J."/>
            <person name="Compant S."/>
            <person name="Rezki S."/>
            <person name="Jones P."/>
            <person name="Preveaux A."/>
            <person name="Briand M."/>
            <person name="Roulet A."/>
            <person name="Bouchez O."/>
            <person name="Jacobson D."/>
            <person name="Barret M."/>
        </authorList>
    </citation>
    <scope>NUCLEOTIDE SEQUENCE [LARGE SCALE GENOMIC DNA]</scope>
    <source>
        <strain evidence="9 10">CFBP13511</strain>
    </source>
</reference>
<keyword evidence="4 6" id="KW-1133">Transmembrane helix</keyword>
<evidence type="ECO:0000256" key="1">
    <source>
        <dbReference type="ARBA" id="ARBA00004141"/>
    </source>
</evidence>
<keyword evidence="11" id="KW-1185">Reference proteome</keyword>
<feature type="transmembrane region" description="Helical" evidence="6">
    <location>
        <begin position="43"/>
        <end position="63"/>
    </location>
</feature>
<accession>A0A4U3FB75</accession>
<evidence type="ECO:0000256" key="3">
    <source>
        <dbReference type="ARBA" id="ARBA00022692"/>
    </source>
</evidence>
<gene>
    <name evidence="9" type="ORF">EpCFBP13511_12325</name>
    <name evidence="8" type="ORF">IFT93_21645</name>
</gene>
<feature type="transmembrane region" description="Helical" evidence="6">
    <location>
        <begin position="400"/>
        <end position="418"/>
    </location>
</feature>
<dbReference type="InterPro" id="IPR020846">
    <property type="entry name" value="MFS_dom"/>
</dbReference>
<dbReference type="EMBL" id="JACYNN010000029">
    <property type="protein sequence ID" value="MBD8108976.1"/>
    <property type="molecule type" value="Genomic_DNA"/>
</dbReference>
<feature type="transmembrane region" description="Helical" evidence="6">
    <location>
        <begin position="329"/>
        <end position="347"/>
    </location>
</feature>
<evidence type="ECO:0000256" key="2">
    <source>
        <dbReference type="ARBA" id="ARBA00022448"/>
    </source>
</evidence>
<feature type="transmembrane region" description="Helical" evidence="6">
    <location>
        <begin position="104"/>
        <end position="125"/>
    </location>
</feature>
<organism evidence="9 10">
    <name type="scientific">Erwinia persicina</name>
    <dbReference type="NCBI Taxonomy" id="55211"/>
    <lineage>
        <taxon>Bacteria</taxon>
        <taxon>Pseudomonadati</taxon>
        <taxon>Pseudomonadota</taxon>
        <taxon>Gammaproteobacteria</taxon>
        <taxon>Enterobacterales</taxon>
        <taxon>Erwiniaceae</taxon>
        <taxon>Erwinia</taxon>
    </lineage>
</organism>
<dbReference type="Proteomes" id="UP000306393">
    <property type="component" value="Unassembled WGS sequence"/>
</dbReference>
<dbReference type="Gene3D" id="1.20.1250.20">
    <property type="entry name" value="MFS general substrate transporter like domains"/>
    <property type="match status" value="1"/>
</dbReference>
<evidence type="ECO:0000256" key="5">
    <source>
        <dbReference type="ARBA" id="ARBA00023136"/>
    </source>
</evidence>
<evidence type="ECO:0000256" key="4">
    <source>
        <dbReference type="ARBA" id="ARBA00022989"/>
    </source>
</evidence>
<feature type="transmembrane region" description="Helical" evidence="6">
    <location>
        <begin position="464"/>
        <end position="484"/>
    </location>
</feature>
<dbReference type="PROSITE" id="PS50850">
    <property type="entry name" value="MFS"/>
    <property type="match status" value="1"/>
</dbReference>
<dbReference type="STRING" id="1219360.GCA_001571305_00212"/>
<dbReference type="RefSeq" id="WP_137269327.1">
    <property type="nucleotide sequence ID" value="NZ_JACYNM010000029.1"/>
</dbReference>
<feature type="transmembrane region" description="Helical" evidence="6">
    <location>
        <begin position="75"/>
        <end position="98"/>
    </location>
</feature>
<evidence type="ECO:0000256" key="6">
    <source>
        <dbReference type="SAM" id="Phobius"/>
    </source>
</evidence>
<feature type="transmembrane region" description="Helical" evidence="6">
    <location>
        <begin position="137"/>
        <end position="159"/>
    </location>
</feature>
<dbReference type="GO" id="GO:0016020">
    <property type="term" value="C:membrane"/>
    <property type="evidence" value="ECO:0007669"/>
    <property type="project" value="UniProtKB-SubCell"/>
</dbReference>